<protein>
    <submittedName>
        <fullName evidence="1">Uncharacterized protein</fullName>
    </submittedName>
</protein>
<organism evidence="1 2">
    <name type="scientific">Trifolium medium</name>
    <dbReference type="NCBI Taxonomy" id="97028"/>
    <lineage>
        <taxon>Eukaryota</taxon>
        <taxon>Viridiplantae</taxon>
        <taxon>Streptophyta</taxon>
        <taxon>Embryophyta</taxon>
        <taxon>Tracheophyta</taxon>
        <taxon>Spermatophyta</taxon>
        <taxon>Magnoliopsida</taxon>
        <taxon>eudicotyledons</taxon>
        <taxon>Gunneridae</taxon>
        <taxon>Pentapetalae</taxon>
        <taxon>rosids</taxon>
        <taxon>fabids</taxon>
        <taxon>Fabales</taxon>
        <taxon>Fabaceae</taxon>
        <taxon>Papilionoideae</taxon>
        <taxon>50 kb inversion clade</taxon>
        <taxon>NPAAA clade</taxon>
        <taxon>Hologalegina</taxon>
        <taxon>IRL clade</taxon>
        <taxon>Trifolieae</taxon>
        <taxon>Trifolium</taxon>
    </lineage>
</organism>
<dbReference type="AlphaFoldDB" id="A0A392SUV2"/>
<dbReference type="Proteomes" id="UP000265520">
    <property type="component" value="Unassembled WGS sequence"/>
</dbReference>
<feature type="non-terminal residue" evidence="1">
    <location>
        <position position="45"/>
    </location>
</feature>
<keyword evidence="2" id="KW-1185">Reference proteome</keyword>
<evidence type="ECO:0000313" key="2">
    <source>
        <dbReference type="Proteomes" id="UP000265520"/>
    </source>
</evidence>
<accession>A0A392SUV2</accession>
<comment type="caution">
    <text evidence="1">The sequence shown here is derived from an EMBL/GenBank/DDBJ whole genome shotgun (WGS) entry which is preliminary data.</text>
</comment>
<name>A0A392SUV2_9FABA</name>
<proteinExistence type="predicted"/>
<dbReference type="EMBL" id="LXQA010447049">
    <property type="protein sequence ID" value="MCI52429.1"/>
    <property type="molecule type" value="Genomic_DNA"/>
</dbReference>
<sequence length="45" mass="5166">MKFWYLRVAQWYMARCAGRGITVESTSGSCAPRSLRLRVVQLSET</sequence>
<evidence type="ECO:0000313" key="1">
    <source>
        <dbReference type="EMBL" id="MCI52429.1"/>
    </source>
</evidence>
<reference evidence="1 2" key="1">
    <citation type="journal article" date="2018" name="Front. Plant Sci.">
        <title>Red Clover (Trifolium pratense) and Zigzag Clover (T. medium) - A Picture of Genomic Similarities and Differences.</title>
        <authorList>
            <person name="Dluhosova J."/>
            <person name="Istvanek J."/>
            <person name="Nedelnik J."/>
            <person name="Repkova J."/>
        </authorList>
    </citation>
    <scope>NUCLEOTIDE SEQUENCE [LARGE SCALE GENOMIC DNA]</scope>
    <source>
        <strain evidence="2">cv. 10/8</strain>
        <tissue evidence="1">Leaf</tissue>
    </source>
</reference>